<organism evidence="3 4">
    <name type="scientific">Salipiger abyssi</name>
    <dbReference type="NCBI Taxonomy" id="1250539"/>
    <lineage>
        <taxon>Bacteria</taxon>
        <taxon>Pseudomonadati</taxon>
        <taxon>Pseudomonadota</taxon>
        <taxon>Alphaproteobacteria</taxon>
        <taxon>Rhodobacterales</taxon>
        <taxon>Roseobacteraceae</taxon>
        <taxon>Salipiger</taxon>
    </lineage>
</organism>
<dbReference type="RefSeq" id="WP_076701175.1">
    <property type="nucleotide sequence ID" value="NZ_CP015093.1"/>
</dbReference>
<evidence type="ECO:0000313" key="4">
    <source>
        <dbReference type="Proteomes" id="UP000187059"/>
    </source>
</evidence>
<evidence type="ECO:0000313" key="3">
    <source>
        <dbReference type="EMBL" id="APZ53318.1"/>
    </source>
</evidence>
<dbReference type="STRING" id="1250539.Ga0080574_TMP2984"/>
<name>A0A1P8UVB0_9RHOB</name>
<protein>
    <submittedName>
        <fullName evidence="3">Chloramphenicol 3-O phosphotransferase</fullName>
        <ecNumber evidence="3">2.7.1.-</ecNumber>
    </submittedName>
</protein>
<dbReference type="PIRSF" id="PIRSF007531">
    <property type="entry name" value="CPT"/>
    <property type="match status" value="1"/>
</dbReference>
<accession>A0A1P8UVB0</accession>
<dbReference type="GO" id="GO:0016740">
    <property type="term" value="F:transferase activity"/>
    <property type="evidence" value="ECO:0007669"/>
    <property type="project" value="UniProtKB-KW"/>
</dbReference>
<dbReference type="InterPro" id="IPR027417">
    <property type="entry name" value="P-loop_NTPase"/>
</dbReference>
<reference evidence="3 4" key="1">
    <citation type="submission" date="2016-04" db="EMBL/GenBank/DDBJ databases">
        <title>Deep-sea bacteria in the southern Pacific.</title>
        <authorList>
            <person name="Tang K."/>
        </authorList>
    </citation>
    <scope>NUCLEOTIDE SEQUENCE [LARGE SCALE GENOMIC DNA]</scope>
    <source>
        <strain evidence="3 4">JLT2014</strain>
    </source>
</reference>
<keyword evidence="4" id="KW-1185">Reference proteome</keyword>
<feature type="active site" evidence="1">
    <location>
        <position position="36"/>
    </location>
</feature>
<dbReference type="Gene3D" id="3.40.50.300">
    <property type="entry name" value="P-loop containing nucleotide triphosphate hydrolases"/>
    <property type="match status" value="1"/>
</dbReference>
<evidence type="ECO:0000256" key="1">
    <source>
        <dbReference type="PIRSR" id="PIRSR007531-1"/>
    </source>
</evidence>
<sequence>MSRIVLLHGASSSGKTTLAKALQTRAPFPFLRLSFDTLRDGGALPPAARGDWTKIRDAVFEGLHRSFAGFAESGCDMIVEHILDTSGWHGRLQDLLAGHDLLFVGVFTPPEELARREVARGDRRQGSAVEDAARIHAGLRYDLELDGRAPPKENADRILAAMARPVQARSMFFSS</sequence>
<dbReference type="KEGG" id="paby:Ga0080574_TMP2984"/>
<evidence type="ECO:0000256" key="2">
    <source>
        <dbReference type="PIRSR" id="PIRSR007531-2"/>
    </source>
</evidence>
<dbReference type="Proteomes" id="UP000187059">
    <property type="component" value="Chromosome"/>
</dbReference>
<dbReference type="OrthoDB" id="67453at2"/>
<dbReference type="InterPro" id="IPR012853">
    <property type="entry name" value="CPT"/>
</dbReference>
<dbReference type="SUPFAM" id="SSF52540">
    <property type="entry name" value="P-loop containing nucleoside triphosphate hydrolases"/>
    <property type="match status" value="1"/>
</dbReference>
<gene>
    <name evidence="3" type="ORF">Ga0080574_TMP2984</name>
</gene>
<dbReference type="AlphaFoldDB" id="A0A1P8UVB0"/>
<proteinExistence type="predicted"/>
<dbReference type="EMBL" id="CP015093">
    <property type="protein sequence ID" value="APZ53318.1"/>
    <property type="molecule type" value="Genomic_DNA"/>
</dbReference>
<keyword evidence="3" id="KW-0808">Transferase</keyword>
<dbReference type="EC" id="2.7.1.-" evidence="3"/>
<feature type="binding site" evidence="2">
    <location>
        <begin position="9"/>
        <end position="16"/>
    </location>
    <ligand>
        <name>ATP</name>
        <dbReference type="ChEBI" id="CHEBI:30616"/>
    </ligand>
</feature>
<dbReference type="GO" id="GO:0005524">
    <property type="term" value="F:ATP binding"/>
    <property type="evidence" value="ECO:0007669"/>
    <property type="project" value="InterPro"/>
</dbReference>
<dbReference type="Pfam" id="PF07931">
    <property type="entry name" value="CPT"/>
    <property type="match status" value="1"/>
</dbReference>